<reference evidence="1 2" key="1">
    <citation type="submission" date="2007-08" db="EMBL/GenBank/DDBJ databases">
        <authorList>
            <person name="Fulton L."/>
            <person name="Clifton S."/>
            <person name="Fulton B."/>
            <person name="Xu J."/>
            <person name="Minx P."/>
            <person name="Pepin K.H."/>
            <person name="Johnson M."/>
            <person name="Thiruvilangam P."/>
            <person name="Bhonagiri V."/>
            <person name="Nash W.E."/>
            <person name="Mardis E.R."/>
            <person name="Wilson R.K."/>
        </authorList>
    </citation>
    <scope>NUCLEOTIDE SEQUENCE [LARGE SCALE GENOMIC DNA]</scope>
    <source>
        <strain evidence="2">ATCC BAA-613 / DSM 15670 / CCUG 46953 / JCM 12243 / WAL 16351</strain>
    </source>
</reference>
<sequence length="37" mass="4245">MAGRPEGLLSDSEKMESRARRRWGFMMVLLSGQYGLK</sequence>
<name>A8RVB4_ENTBW</name>
<dbReference type="PaxDb" id="411902-CLOBOL_04234"/>
<evidence type="ECO:0000313" key="2">
    <source>
        <dbReference type="Proteomes" id="UP000005396"/>
    </source>
</evidence>
<organism evidence="1 2">
    <name type="scientific">Enterocloster bolteae (strain ATCC BAA-613 / DSM 15670 / CCUG 46953 / JCM 12243 / WAL 16351)</name>
    <name type="common">Clostridium bolteae</name>
    <dbReference type="NCBI Taxonomy" id="411902"/>
    <lineage>
        <taxon>Bacteria</taxon>
        <taxon>Bacillati</taxon>
        <taxon>Bacillota</taxon>
        <taxon>Clostridia</taxon>
        <taxon>Lachnospirales</taxon>
        <taxon>Lachnospiraceae</taxon>
        <taxon>Enterocloster</taxon>
    </lineage>
</organism>
<proteinExistence type="predicted"/>
<accession>A8RVB4</accession>
<dbReference type="EMBL" id="ABCC02000034">
    <property type="protein sequence ID" value="EDP15313.1"/>
    <property type="molecule type" value="Genomic_DNA"/>
</dbReference>
<comment type="caution">
    <text evidence="1">The sequence shown here is derived from an EMBL/GenBank/DDBJ whole genome shotgun (WGS) entry which is preliminary data.</text>
</comment>
<dbReference type="Proteomes" id="UP000005396">
    <property type="component" value="Unassembled WGS sequence"/>
</dbReference>
<reference evidence="1 2" key="2">
    <citation type="submission" date="2007-09" db="EMBL/GenBank/DDBJ databases">
        <title>Draft genome sequence of Clostridium bolteae (ATCC BAA-613).</title>
        <authorList>
            <person name="Sudarsanam P."/>
            <person name="Ley R."/>
            <person name="Guruge J."/>
            <person name="Turnbaugh P.J."/>
            <person name="Mahowald M."/>
            <person name="Liep D."/>
            <person name="Gordon J."/>
        </authorList>
    </citation>
    <scope>NUCLEOTIDE SEQUENCE [LARGE SCALE GENOMIC DNA]</scope>
    <source>
        <strain evidence="2">ATCC BAA-613 / DSM 15670 / CCUG 46953 / JCM 12243 / WAL 16351</strain>
    </source>
</reference>
<gene>
    <name evidence="1" type="ORF">CLOBOL_04234</name>
</gene>
<protein>
    <submittedName>
        <fullName evidence="1">Uncharacterized protein</fullName>
    </submittedName>
</protein>
<evidence type="ECO:0000313" key="1">
    <source>
        <dbReference type="EMBL" id="EDP15313.1"/>
    </source>
</evidence>
<dbReference type="AlphaFoldDB" id="A8RVB4"/>
<dbReference type="HOGENOM" id="CLU_3342195_0_0_9"/>